<evidence type="ECO:0008006" key="3">
    <source>
        <dbReference type="Google" id="ProtNLM"/>
    </source>
</evidence>
<evidence type="ECO:0000313" key="2">
    <source>
        <dbReference type="Proteomes" id="UP001519342"/>
    </source>
</evidence>
<accession>A0ABS4GGQ5</accession>
<gene>
    <name evidence="1" type="ORF">J2Z76_002742</name>
</gene>
<protein>
    <recommendedName>
        <fullName evidence="3">Phage protein</fullName>
    </recommendedName>
</protein>
<proteinExistence type="predicted"/>
<keyword evidence="2" id="KW-1185">Reference proteome</keyword>
<reference evidence="1 2" key="1">
    <citation type="submission" date="2021-03" db="EMBL/GenBank/DDBJ databases">
        <title>Genomic Encyclopedia of Type Strains, Phase IV (KMG-IV): sequencing the most valuable type-strain genomes for metagenomic binning, comparative biology and taxonomic classification.</title>
        <authorList>
            <person name="Goeker M."/>
        </authorList>
    </citation>
    <scope>NUCLEOTIDE SEQUENCE [LARGE SCALE GENOMIC DNA]</scope>
    <source>
        <strain evidence="1 2">DSM 24004</strain>
    </source>
</reference>
<comment type="caution">
    <text evidence="1">The sequence shown here is derived from an EMBL/GenBank/DDBJ whole genome shotgun (WGS) entry which is preliminary data.</text>
</comment>
<dbReference type="EMBL" id="JAGGKS010000008">
    <property type="protein sequence ID" value="MBP1926872.1"/>
    <property type="molecule type" value="Genomic_DNA"/>
</dbReference>
<dbReference type="RefSeq" id="WP_209512589.1">
    <property type="nucleotide sequence ID" value="NZ_JAGGKS010000008.1"/>
</dbReference>
<organism evidence="1 2">
    <name type="scientific">Sedimentibacter acidaminivorans</name>
    <dbReference type="NCBI Taxonomy" id="913099"/>
    <lineage>
        <taxon>Bacteria</taxon>
        <taxon>Bacillati</taxon>
        <taxon>Bacillota</taxon>
        <taxon>Tissierellia</taxon>
        <taxon>Sedimentibacter</taxon>
    </lineage>
</organism>
<evidence type="ECO:0000313" key="1">
    <source>
        <dbReference type="EMBL" id="MBP1926872.1"/>
    </source>
</evidence>
<sequence>MLKELAQYIVGMSKPELVEIDGKVFSDRNLKRYDYNEPDALEFKSITGLMDYIASKLDYIDKSNFFIHIKDYDRIELVSSLDENNIREIYAVCQPDKISLKFNSFIDRESFNIMLQSGFKSNCDLGLILSHIGNMTDNAVRTIGDNGVSQEITIKQSTKGLVDVAVPNPVTLKPYRTFTEIEPVESKFVFRLKEGGYCSLWEADGGAWKIQTMKYLKLYIIEMLDDLGLDIEVFA</sequence>
<dbReference type="Proteomes" id="UP001519342">
    <property type="component" value="Unassembled WGS sequence"/>
</dbReference>
<name>A0ABS4GGQ5_9FIRM</name>